<dbReference type="InterPro" id="IPR036291">
    <property type="entry name" value="NAD(P)-bd_dom_sf"/>
</dbReference>
<comment type="caution">
    <text evidence="3">The sequence shown here is derived from an EMBL/GenBank/DDBJ whole genome shotgun (WGS) entry which is preliminary data.</text>
</comment>
<dbReference type="SUPFAM" id="SSF51735">
    <property type="entry name" value="NAD(P)-binding Rossmann-fold domains"/>
    <property type="match status" value="1"/>
</dbReference>
<name>A0A2U1UZ96_9PROT</name>
<gene>
    <name evidence="3" type="ORF">CR165_20000</name>
</gene>
<evidence type="ECO:0000313" key="4">
    <source>
        <dbReference type="Proteomes" id="UP000245048"/>
    </source>
</evidence>
<accession>A0A2U1UZ96</accession>
<dbReference type="PANTHER" id="PTHR43477">
    <property type="entry name" value="DIHYDROANTICAPSIN 7-DEHYDROGENASE"/>
    <property type="match status" value="1"/>
</dbReference>
<keyword evidence="2" id="KW-0560">Oxidoreductase</keyword>
<dbReference type="FunFam" id="3.40.50.720:FF:000084">
    <property type="entry name" value="Short-chain dehydrogenase reductase"/>
    <property type="match status" value="1"/>
</dbReference>
<dbReference type="PRINTS" id="PR00081">
    <property type="entry name" value="GDHRDH"/>
</dbReference>
<evidence type="ECO:0000256" key="1">
    <source>
        <dbReference type="ARBA" id="ARBA00006484"/>
    </source>
</evidence>
<comment type="similarity">
    <text evidence="1">Belongs to the short-chain dehydrogenases/reductases (SDR) family.</text>
</comment>
<dbReference type="NCBIfam" id="NF005095">
    <property type="entry name" value="PRK06523.1"/>
    <property type="match status" value="1"/>
</dbReference>
<dbReference type="PANTHER" id="PTHR43477:SF1">
    <property type="entry name" value="DIHYDROANTICAPSIN 7-DEHYDROGENASE"/>
    <property type="match status" value="1"/>
</dbReference>
<dbReference type="PRINTS" id="PR00080">
    <property type="entry name" value="SDRFAMILY"/>
</dbReference>
<dbReference type="GO" id="GO:0016491">
    <property type="term" value="F:oxidoreductase activity"/>
    <property type="evidence" value="ECO:0007669"/>
    <property type="project" value="UniProtKB-KW"/>
</dbReference>
<dbReference type="RefSeq" id="WP_109518723.1">
    <property type="nucleotide sequence ID" value="NZ_PDOA01000020.1"/>
</dbReference>
<dbReference type="InterPro" id="IPR051122">
    <property type="entry name" value="SDR_DHRS6-like"/>
</dbReference>
<evidence type="ECO:0000256" key="2">
    <source>
        <dbReference type="ARBA" id="ARBA00023002"/>
    </source>
</evidence>
<keyword evidence="4" id="KW-1185">Reference proteome</keyword>
<evidence type="ECO:0000313" key="3">
    <source>
        <dbReference type="EMBL" id="PWC26978.1"/>
    </source>
</evidence>
<dbReference type="EMBL" id="PDOA01000020">
    <property type="protein sequence ID" value="PWC26978.1"/>
    <property type="molecule type" value="Genomic_DNA"/>
</dbReference>
<reference evidence="4" key="1">
    <citation type="submission" date="2017-10" db="EMBL/GenBank/DDBJ databases">
        <authorList>
            <person name="Toshchakov S.V."/>
            <person name="Goeva M.A."/>
        </authorList>
    </citation>
    <scope>NUCLEOTIDE SEQUENCE [LARGE SCALE GENOMIC DNA]</scope>
    <source>
        <strain evidence="4">JR1/69-1-13</strain>
    </source>
</reference>
<proteinExistence type="inferred from homology"/>
<dbReference type="PROSITE" id="PS00061">
    <property type="entry name" value="ADH_SHORT"/>
    <property type="match status" value="1"/>
</dbReference>
<sequence length="262" mass="27335">MPPYSHPAEFEGRRVLITAGSKGTGRATVQRFLDAGARVMTAARRRPEDLTGADFVEADLTSPDGAHVLAEAAMERLGGVDVLVHVLGGSRAPGGGFAALTEEHWRAELDLNLMPAVRLDRLLLPQMAARGSGAVIHVASIQRRLPLHDSTTAYAAAKAALTTYSKALSKEVGPKGVRVNVVSPGWIYTEAADALVQRLAASSGGTPDAARQGILEALGGIPLGRPARPEEVAELIAFLASDRASAIHGADYVIDGGTIPTV</sequence>
<dbReference type="InterPro" id="IPR020904">
    <property type="entry name" value="Sc_DH/Rdtase_CS"/>
</dbReference>
<dbReference type="Pfam" id="PF13561">
    <property type="entry name" value="adh_short_C2"/>
    <property type="match status" value="1"/>
</dbReference>
<dbReference type="AlphaFoldDB" id="A0A2U1UZ96"/>
<organism evidence="3 4">
    <name type="scientific">Teichococcus aestuarii</name>
    <dbReference type="NCBI Taxonomy" id="568898"/>
    <lineage>
        <taxon>Bacteria</taxon>
        <taxon>Pseudomonadati</taxon>
        <taxon>Pseudomonadota</taxon>
        <taxon>Alphaproteobacteria</taxon>
        <taxon>Acetobacterales</taxon>
        <taxon>Roseomonadaceae</taxon>
        <taxon>Roseomonas</taxon>
    </lineage>
</organism>
<dbReference type="InterPro" id="IPR002347">
    <property type="entry name" value="SDR_fam"/>
</dbReference>
<dbReference type="OrthoDB" id="8959163at2"/>
<dbReference type="Proteomes" id="UP000245048">
    <property type="component" value="Unassembled WGS sequence"/>
</dbReference>
<dbReference type="Gene3D" id="3.40.50.720">
    <property type="entry name" value="NAD(P)-binding Rossmann-like Domain"/>
    <property type="match status" value="1"/>
</dbReference>
<protein>
    <submittedName>
        <fullName evidence="3">Short-chain dehydrogenase</fullName>
    </submittedName>
</protein>